<name>A0A5B7IHU9_PORTR</name>
<evidence type="ECO:0000313" key="1">
    <source>
        <dbReference type="EMBL" id="MPC83392.1"/>
    </source>
</evidence>
<dbReference type="AlphaFoldDB" id="A0A5B7IHU9"/>
<keyword evidence="2" id="KW-1185">Reference proteome</keyword>
<organism evidence="1 2">
    <name type="scientific">Portunus trituberculatus</name>
    <name type="common">Swimming crab</name>
    <name type="synonym">Neptunus trituberculatus</name>
    <dbReference type="NCBI Taxonomy" id="210409"/>
    <lineage>
        <taxon>Eukaryota</taxon>
        <taxon>Metazoa</taxon>
        <taxon>Ecdysozoa</taxon>
        <taxon>Arthropoda</taxon>
        <taxon>Crustacea</taxon>
        <taxon>Multicrustacea</taxon>
        <taxon>Malacostraca</taxon>
        <taxon>Eumalacostraca</taxon>
        <taxon>Eucarida</taxon>
        <taxon>Decapoda</taxon>
        <taxon>Pleocyemata</taxon>
        <taxon>Brachyura</taxon>
        <taxon>Eubrachyura</taxon>
        <taxon>Portunoidea</taxon>
        <taxon>Portunidae</taxon>
        <taxon>Portuninae</taxon>
        <taxon>Portunus</taxon>
    </lineage>
</organism>
<accession>A0A5B7IHU9</accession>
<sequence>MTFNGCIACDGWLQNIGHGGKAVEHRQSNLEDREIEVKINCYYVWKFSMKQYINQQKQERESHINIQEQDNQCGASRRTTCIQ</sequence>
<protein>
    <submittedName>
        <fullName evidence="1">Uncharacterized protein</fullName>
    </submittedName>
</protein>
<evidence type="ECO:0000313" key="2">
    <source>
        <dbReference type="Proteomes" id="UP000324222"/>
    </source>
</evidence>
<gene>
    <name evidence="1" type="ORF">E2C01_078101</name>
</gene>
<dbReference type="Proteomes" id="UP000324222">
    <property type="component" value="Unassembled WGS sequence"/>
</dbReference>
<proteinExistence type="predicted"/>
<dbReference type="EMBL" id="VSRR010062382">
    <property type="protein sequence ID" value="MPC83392.1"/>
    <property type="molecule type" value="Genomic_DNA"/>
</dbReference>
<reference evidence="1 2" key="1">
    <citation type="submission" date="2019-05" db="EMBL/GenBank/DDBJ databases">
        <title>Another draft genome of Portunus trituberculatus and its Hox gene families provides insights of decapod evolution.</title>
        <authorList>
            <person name="Jeong J.-H."/>
            <person name="Song I."/>
            <person name="Kim S."/>
            <person name="Choi T."/>
            <person name="Kim D."/>
            <person name="Ryu S."/>
            <person name="Kim W."/>
        </authorList>
    </citation>
    <scope>NUCLEOTIDE SEQUENCE [LARGE SCALE GENOMIC DNA]</scope>
    <source>
        <tissue evidence="1">Muscle</tissue>
    </source>
</reference>
<comment type="caution">
    <text evidence="1">The sequence shown here is derived from an EMBL/GenBank/DDBJ whole genome shotgun (WGS) entry which is preliminary data.</text>
</comment>